<evidence type="ECO:0000259" key="1">
    <source>
        <dbReference type="Pfam" id="PF11738"/>
    </source>
</evidence>
<proteinExistence type="predicted"/>
<dbReference type="Pfam" id="PF11738">
    <property type="entry name" value="DUF3298"/>
    <property type="match status" value="1"/>
</dbReference>
<comment type="caution">
    <text evidence="3">The sequence shown here is derived from an EMBL/GenBank/DDBJ whole genome shotgun (WGS) entry which is preliminary data.</text>
</comment>
<dbReference type="Pfam" id="PF13739">
    <property type="entry name" value="PdaC"/>
    <property type="match status" value="1"/>
</dbReference>
<protein>
    <recommendedName>
        <fullName evidence="4">DUF3298 domain-containing protein</fullName>
    </recommendedName>
</protein>
<dbReference type="InterPro" id="IPR021729">
    <property type="entry name" value="DUF3298"/>
</dbReference>
<accession>A0A5J4Q8Z7</accession>
<name>A0A5J4Q8Z7_9ZZZZ</name>
<gene>
    <name evidence="3" type="ORF">EZS27_032727</name>
</gene>
<evidence type="ECO:0008006" key="4">
    <source>
        <dbReference type="Google" id="ProtNLM"/>
    </source>
</evidence>
<sequence length="279" mass="32317">MKKRYVVLFIVVCAATGFFCSCNENLARQGVLEFDNIRLTFKEHLFGDTTAPACNLTIDYVYPVQSSQKELLDSLNKLFVAACFGRQYTGQKSAEDVVRQYAKTYTDDYRNEAEQTYLDNKKYDENEDTVGTIDEWYSYTQTIKSNVQYYEGNLLVYRIAKEEYTGGAHGIYLTDFLNINLAKMRPLHLKDICKVSNYKELLTDMLWNQLMADNNATTREELEEVGYGATGDLIPSENFYLGEEDITFYYNVYEFTPYSMGPIEIRLPYKAVKHIINLE</sequence>
<dbReference type="InterPro" id="IPR025303">
    <property type="entry name" value="PdaC"/>
</dbReference>
<evidence type="ECO:0000259" key="2">
    <source>
        <dbReference type="Pfam" id="PF13739"/>
    </source>
</evidence>
<dbReference type="InterPro" id="IPR037126">
    <property type="entry name" value="PdaC/RsiV-like_sf"/>
</dbReference>
<dbReference type="Gene3D" id="3.90.640.20">
    <property type="entry name" value="Heat-shock cognate protein, ATPase"/>
    <property type="match status" value="1"/>
</dbReference>
<dbReference type="PROSITE" id="PS51257">
    <property type="entry name" value="PROKAR_LIPOPROTEIN"/>
    <property type="match status" value="1"/>
</dbReference>
<evidence type="ECO:0000313" key="3">
    <source>
        <dbReference type="EMBL" id="KAA6317063.1"/>
    </source>
</evidence>
<reference evidence="3" key="1">
    <citation type="submission" date="2019-03" db="EMBL/GenBank/DDBJ databases">
        <title>Single cell metagenomics reveals metabolic interactions within the superorganism composed of flagellate Streblomastix strix and complex community of Bacteroidetes bacteria on its surface.</title>
        <authorList>
            <person name="Treitli S.C."/>
            <person name="Kolisko M."/>
            <person name="Husnik F."/>
            <person name="Keeling P."/>
            <person name="Hampl V."/>
        </authorList>
    </citation>
    <scope>NUCLEOTIDE SEQUENCE</scope>
    <source>
        <strain evidence="3">STM</strain>
    </source>
</reference>
<feature type="domain" description="DUF3298" evidence="1">
    <location>
        <begin position="190"/>
        <end position="270"/>
    </location>
</feature>
<organism evidence="3">
    <name type="scientific">termite gut metagenome</name>
    <dbReference type="NCBI Taxonomy" id="433724"/>
    <lineage>
        <taxon>unclassified sequences</taxon>
        <taxon>metagenomes</taxon>
        <taxon>organismal metagenomes</taxon>
    </lineage>
</organism>
<dbReference type="Gene3D" id="3.30.565.40">
    <property type="entry name" value="Fervidobacterium nodosum Rt17-B1 like"/>
    <property type="match status" value="1"/>
</dbReference>
<dbReference type="AlphaFoldDB" id="A0A5J4Q8Z7"/>
<feature type="domain" description="Deacetylase PdaC" evidence="2">
    <location>
        <begin position="56"/>
        <end position="171"/>
    </location>
</feature>
<dbReference type="EMBL" id="SNRY01004652">
    <property type="protein sequence ID" value="KAA6317063.1"/>
    <property type="molecule type" value="Genomic_DNA"/>
</dbReference>